<gene>
    <name evidence="1" type="ORF">CWD88_21270</name>
</gene>
<proteinExistence type="predicted"/>
<organism evidence="1 2">
    <name type="scientific">Burkholderia pseudomallei</name>
    <name type="common">Pseudomonas pseudomallei</name>
    <dbReference type="NCBI Taxonomy" id="28450"/>
    <lineage>
        <taxon>Bacteria</taxon>
        <taxon>Pseudomonadati</taxon>
        <taxon>Pseudomonadota</taxon>
        <taxon>Betaproteobacteria</taxon>
        <taxon>Burkholderiales</taxon>
        <taxon>Burkholderiaceae</taxon>
        <taxon>Burkholderia</taxon>
        <taxon>pseudomallei group</taxon>
    </lineage>
</organism>
<protein>
    <submittedName>
        <fullName evidence="1">Uncharacterized protein</fullName>
    </submittedName>
</protein>
<dbReference type="EMBL" id="PHRB01000022">
    <property type="protein sequence ID" value="PJO64357.1"/>
    <property type="molecule type" value="Genomic_DNA"/>
</dbReference>
<reference evidence="1 2" key="1">
    <citation type="submission" date="2017-11" db="EMBL/GenBank/DDBJ databases">
        <title>Molecular characterization of Burkholderia pseudomallei and closely related isolates from Vietnam.</title>
        <authorList>
            <person name="Ustinov D.V."/>
            <person name="Antonov A.S."/>
            <person name="Avdusheva E.F."/>
            <person name="Shpak I.M."/>
            <person name="Zakharova I.B."/>
            <person name="Thi L.A."/>
            <person name="Teteryatnikova N."/>
            <person name="Lopasteyskaya Y.A."/>
            <person name="Kuzyutina J.A."/>
            <person name="Ngo T.N."/>
            <person name="Victorov D.V."/>
        </authorList>
    </citation>
    <scope>NUCLEOTIDE SEQUENCE [LARGE SCALE GENOMIC DNA]</scope>
    <source>
        <strain evidence="1 2">V1512</strain>
    </source>
</reference>
<evidence type="ECO:0000313" key="1">
    <source>
        <dbReference type="EMBL" id="PJO64357.1"/>
    </source>
</evidence>
<evidence type="ECO:0000313" key="2">
    <source>
        <dbReference type="Proteomes" id="UP000231878"/>
    </source>
</evidence>
<sequence length="138" mass="14278">MDGLGVSVLAAMHGVSLSIATFSKNGGAVTVSGGAGDGGDIGMPSSDVAEERAPPNEVFGGVFGVEEMAIDACRLPANEVAERWMHVDETGAFTSALDAGSIGCQIGRRSSMRFMIPSWTGGRNSWLAARGGAMRWKE</sequence>
<accession>A0AAX0U821</accession>
<dbReference type="AlphaFoldDB" id="A0AAX0U821"/>
<dbReference type="Proteomes" id="UP000231878">
    <property type="component" value="Unassembled WGS sequence"/>
</dbReference>
<name>A0AAX0U821_BURPE</name>
<comment type="caution">
    <text evidence="1">The sequence shown here is derived from an EMBL/GenBank/DDBJ whole genome shotgun (WGS) entry which is preliminary data.</text>
</comment>